<dbReference type="PANTHER" id="PTHR43434:SF1">
    <property type="entry name" value="PHOSPHOGLYCOLATE PHOSPHATASE"/>
    <property type="match status" value="1"/>
</dbReference>
<proteinExistence type="inferred from homology"/>
<dbReference type="InterPro" id="IPR023214">
    <property type="entry name" value="HAD_sf"/>
</dbReference>
<organism evidence="10 11">
    <name type="scientific">Mesorhizobium zhangyense</name>
    <dbReference type="NCBI Taxonomy" id="1776730"/>
    <lineage>
        <taxon>Bacteria</taxon>
        <taxon>Pseudomonadati</taxon>
        <taxon>Pseudomonadota</taxon>
        <taxon>Alphaproteobacteria</taxon>
        <taxon>Hyphomicrobiales</taxon>
        <taxon>Phyllobacteriaceae</taxon>
        <taxon>Mesorhizobium</taxon>
    </lineage>
</organism>
<dbReference type="Pfam" id="PF13419">
    <property type="entry name" value="HAD_2"/>
    <property type="match status" value="1"/>
</dbReference>
<dbReference type="Proteomes" id="UP000481252">
    <property type="component" value="Unassembled WGS sequence"/>
</dbReference>
<comment type="caution">
    <text evidence="10">The sequence shown here is derived from an EMBL/GenBank/DDBJ whole genome shotgun (WGS) entry which is preliminary data.</text>
</comment>
<dbReference type="PRINTS" id="PR00413">
    <property type="entry name" value="HADHALOGNASE"/>
</dbReference>
<dbReference type="Gene3D" id="1.10.150.240">
    <property type="entry name" value="Putative phosphatase, domain 2"/>
    <property type="match status" value="1"/>
</dbReference>
<keyword evidence="8" id="KW-0460">Magnesium</keyword>
<dbReference type="InterPro" id="IPR050155">
    <property type="entry name" value="HAD-like_hydrolase_sf"/>
</dbReference>
<keyword evidence="9" id="KW-0119">Carbohydrate metabolism</keyword>
<dbReference type="SUPFAM" id="SSF56784">
    <property type="entry name" value="HAD-like"/>
    <property type="match status" value="1"/>
</dbReference>
<dbReference type="EC" id="3.1.3.18" evidence="5"/>
<evidence type="ECO:0000313" key="11">
    <source>
        <dbReference type="Proteomes" id="UP000481252"/>
    </source>
</evidence>
<name>A0A7C9VBE0_9HYPH</name>
<accession>A0A7C9VBE0</accession>
<dbReference type="InterPro" id="IPR006439">
    <property type="entry name" value="HAD-SF_hydro_IA"/>
</dbReference>
<evidence type="ECO:0000256" key="2">
    <source>
        <dbReference type="ARBA" id="ARBA00001946"/>
    </source>
</evidence>
<evidence type="ECO:0000256" key="6">
    <source>
        <dbReference type="ARBA" id="ARBA00022723"/>
    </source>
</evidence>
<dbReference type="GO" id="GO:0005975">
    <property type="term" value="P:carbohydrate metabolic process"/>
    <property type="evidence" value="ECO:0007669"/>
    <property type="project" value="InterPro"/>
</dbReference>
<dbReference type="InterPro" id="IPR041492">
    <property type="entry name" value="HAD_2"/>
</dbReference>
<dbReference type="NCBIfam" id="TIGR01509">
    <property type="entry name" value="HAD-SF-IA-v3"/>
    <property type="match status" value="1"/>
</dbReference>
<dbReference type="GO" id="GO:0046872">
    <property type="term" value="F:metal ion binding"/>
    <property type="evidence" value="ECO:0007669"/>
    <property type="project" value="UniProtKB-KW"/>
</dbReference>
<comment type="cofactor">
    <cofactor evidence="2">
        <name>Mg(2+)</name>
        <dbReference type="ChEBI" id="CHEBI:18420"/>
    </cofactor>
</comment>
<evidence type="ECO:0000256" key="4">
    <source>
        <dbReference type="ARBA" id="ARBA00006171"/>
    </source>
</evidence>
<keyword evidence="6" id="KW-0479">Metal-binding</keyword>
<keyword evidence="7 10" id="KW-0378">Hydrolase</keyword>
<evidence type="ECO:0000313" key="10">
    <source>
        <dbReference type="EMBL" id="NGN41309.1"/>
    </source>
</evidence>
<evidence type="ECO:0000256" key="7">
    <source>
        <dbReference type="ARBA" id="ARBA00022801"/>
    </source>
</evidence>
<dbReference type="NCBIfam" id="TIGR01549">
    <property type="entry name" value="HAD-SF-IA-v1"/>
    <property type="match status" value="1"/>
</dbReference>
<evidence type="ECO:0000256" key="1">
    <source>
        <dbReference type="ARBA" id="ARBA00000830"/>
    </source>
</evidence>
<dbReference type="EMBL" id="JAAKZG010000003">
    <property type="protein sequence ID" value="NGN41309.1"/>
    <property type="molecule type" value="Genomic_DNA"/>
</dbReference>
<dbReference type="SFLD" id="SFLDS00003">
    <property type="entry name" value="Haloacid_Dehalogenase"/>
    <property type="match status" value="1"/>
</dbReference>
<comment type="similarity">
    <text evidence="4">Belongs to the HAD-like hydrolase superfamily. CbbY/CbbZ/Gph/YieH family.</text>
</comment>
<keyword evidence="11" id="KW-1185">Reference proteome</keyword>
<evidence type="ECO:0000256" key="3">
    <source>
        <dbReference type="ARBA" id="ARBA00004818"/>
    </source>
</evidence>
<evidence type="ECO:0000256" key="9">
    <source>
        <dbReference type="ARBA" id="ARBA00023277"/>
    </source>
</evidence>
<dbReference type="GO" id="GO:0005829">
    <property type="term" value="C:cytosol"/>
    <property type="evidence" value="ECO:0007669"/>
    <property type="project" value="TreeGrafter"/>
</dbReference>
<reference evidence="10 11" key="1">
    <citation type="submission" date="2020-02" db="EMBL/GenBank/DDBJ databases">
        <title>Genome sequence of the type strain CGMCC 1.15528 of Mesorhizobium zhangyense.</title>
        <authorList>
            <person name="Gao J."/>
            <person name="Sun J."/>
        </authorList>
    </citation>
    <scope>NUCLEOTIDE SEQUENCE [LARGE SCALE GENOMIC DNA]</scope>
    <source>
        <strain evidence="10 11">CGMCC 1.15528</strain>
    </source>
</reference>
<comment type="catalytic activity">
    <reaction evidence="1">
        <text>2-phosphoglycolate + H2O = glycolate + phosphate</text>
        <dbReference type="Rhea" id="RHEA:14369"/>
        <dbReference type="ChEBI" id="CHEBI:15377"/>
        <dbReference type="ChEBI" id="CHEBI:29805"/>
        <dbReference type="ChEBI" id="CHEBI:43474"/>
        <dbReference type="ChEBI" id="CHEBI:58033"/>
        <dbReference type="EC" id="3.1.3.18"/>
    </reaction>
</comment>
<dbReference type="InterPro" id="IPR036412">
    <property type="entry name" value="HAD-like_sf"/>
</dbReference>
<dbReference type="GO" id="GO:0006281">
    <property type="term" value="P:DNA repair"/>
    <property type="evidence" value="ECO:0007669"/>
    <property type="project" value="TreeGrafter"/>
</dbReference>
<evidence type="ECO:0000256" key="5">
    <source>
        <dbReference type="ARBA" id="ARBA00013078"/>
    </source>
</evidence>
<dbReference type="SFLD" id="SFLDG01135">
    <property type="entry name" value="C1.5.6:_HAD__Beta-PGM__Phospha"/>
    <property type="match status" value="1"/>
</dbReference>
<dbReference type="InterPro" id="IPR037512">
    <property type="entry name" value="PGPase_prok"/>
</dbReference>
<dbReference type="GO" id="GO:0008967">
    <property type="term" value="F:phosphoglycolate phosphatase activity"/>
    <property type="evidence" value="ECO:0007669"/>
    <property type="project" value="UniProtKB-EC"/>
</dbReference>
<dbReference type="RefSeq" id="WP_165116626.1">
    <property type="nucleotide sequence ID" value="NZ_JAAKZG010000003.1"/>
</dbReference>
<gene>
    <name evidence="10" type="primary">gph</name>
    <name evidence="10" type="ORF">G6N74_09550</name>
</gene>
<dbReference type="SFLD" id="SFLDG01129">
    <property type="entry name" value="C1.5:_HAD__Beta-PGM__Phosphata"/>
    <property type="match status" value="1"/>
</dbReference>
<protein>
    <recommendedName>
        <fullName evidence="5">phosphoglycolate phosphatase</fullName>
        <ecNumber evidence="5">3.1.3.18</ecNumber>
    </recommendedName>
</protein>
<dbReference type="AlphaFoldDB" id="A0A7C9VBE0"/>
<dbReference type="PANTHER" id="PTHR43434">
    <property type="entry name" value="PHOSPHOGLYCOLATE PHOSPHATASE"/>
    <property type="match status" value="1"/>
</dbReference>
<dbReference type="InterPro" id="IPR023198">
    <property type="entry name" value="PGP-like_dom2"/>
</dbReference>
<dbReference type="NCBIfam" id="TIGR01449">
    <property type="entry name" value="PGP_bact"/>
    <property type="match status" value="1"/>
</dbReference>
<sequence>MSGETGTSLAFPKAIIFDLDGTLVDSAPDIGAAVNELLATRHLPPLSLAQAKSMIGHGVKKLVERAFSASGMPLYGGALEQANRDMAPIYRRHLTKLTTLMPGAKEVVAHFHVAGVALGVATNKPQLATREVLLHFGFTDQLGAIVGGDAVSHQKPAPDSLFLALERLRVEPADALMVGDSSADVGAARAAGMAVVLVRGGYTQVPVEELGADMVCDSLLDLPTALHGLRSAA</sequence>
<dbReference type="Gene3D" id="3.40.50.1000">
    <property type="entry name" value="HAD superfamily/HAD-like"/>
    <property type="match status" value="1"/>
</dbReference>
<comment type="pathway">
    <text evidence="3">Organic acid metabolism; glycolate biosynthesis; glycolate from 2-phosphoglycolate: step 1/1.</text>
</comment>
<evidence type="ECO:0000256" key="8">
    <source>
        <dbReference type="ARBA" id="ARBA00022842"/>
    </source>
</evidence>